<reference evidence="1 2" key="1">
    <citation type="submission" date="2018-08" db="EMBL/GenBank/DDBJ databases">
        <title>The multiple taxonomic identification of Sphingomonas gilva.</title>
        <authorList>
            <person name="Zhu D."/>
            <person name="Zheng S."/>
        </authorList>
    </citation>
    <scope>NUCLEOTIDE SEQUENCE [LARGE SCALE GENOMIC DNA]</scope>
    <source>
        <strain evidence="1 2">ZDH117</strain>
    </source>
</reference>
<protein>
    <submittedName>
        <fullName evidence="1">Uncharacterized protein</fullName>
    </submittedName>
</protein>
<dbReference type="OrthoDB" id="7451367at2"/>
<evidence type="ECO:0000313" key="1">
    <source>
        <dbReference type="EMBL" id="RHW17853.1"/>
    </source>
</evidence>
<sequence>MPPMPYLDDRSAVADAVALIRDHGEAAAAQAAKRAHRSRGLGNHIHFCRWRQVARLIDLMAERRAPGTIH</sequence>
<dbReference type="Proteomes" id="UP000266693">
    <property type="component" value="Unassembled WGS sequence"/>
</dbReference>
<dbReference type="EMBL" id="QWLV01000002">
    <property type="protein sequence ID" value="RHW17853.1"/>
    <property type="molecule type" value="Genomic_DNA"/>
</dbReference>
<dbReference type="RefSeq" id="WP_118863045.1">
    <property type="nucleotide sequence ID" value="NZ_QWLV01000002.1"/>
</dbReference>
<accession>A0A396RTY3</accession>
<gene>
    <name evidence="1" type="ORF">D1610_04850</name>
</gene>
<dbReference type="AlphaFoldDB" id="A0A396RTY3"/>
<name>A0A396RTY3_9SPHN</name>
<keyword evidence="2" id="KW-1185">Reference proteome</keyword>
<evidence type="ECO:0000313" key="2">
    <source>
        <dbReference type="Proteomes" id="UP000266693"/>
    </source>
</evidence>
<proteinExistence type="predicted"/>
<comment type="caution">
    <text evidence="1">The sequence shown here is derived from an EMBL/GenBank/DDBJ whole genome shotgun (WGS) entry which is preliminary data.</text>
</comment>
<organism evidence="1 2">
    <name type="scientific">Sphingomonas gilva</name>
    <dbReference type="NCBI Taxonomy" id="2305907"/>
    <lineage>
        <taxon>Bacteria</taxon>
        <taxon>Pseudomonadati</taxon>
        <taxon>Pseudomonadota</taxon>
        <taxon>Alphaproteobacteria</taxon>
        <taxon>Sphingomonadales</taxon>
        <taxon>Sphingomonadaceae</taxon>
        <taxon>Sphingomonas</taxon>
    </lineage>
</organism>